<accession>A0A1E7FZ76</accession>
<gene>
    <name evidence="1" type="ORF">FRACYDRAFT_267541</name>
</gene>
<dbReference type="EMBL" id="KV784353">
    <property type="protein sequence ID" value="OEU23446.1"/>
    <property type="molecule type" value="Genomic_DNA"/>
</dbReference>
<dbReference type="KEGG" id="fcy:FRACYDRAFT_267541"/>
<dbReference type="Proteomes" id="UP000095751">
    <property type="component" value="Unassembled WGS sequence"/>
</dbReference>
<evidence type="ECO:0000313" key="2">
    <source>
        <dbReference type="Proteomes" id="UP000095751"/>
    </source>
</evidence>
<dbReference type="InParanoid" id="A0A1E7FZ76"/>
<proteinExistence type="predicted"/>
<sequence>MYEIFMWLKKVEGKKNTPPHQHIKRKCYCTTTCFSSTCASLSLQPIEGQLPIAE</sequence>
<reference evidence="1 2" key="1">
    <citation type="submission" date="2016-09" db="EMBL/GenBank/DDBJ databases">
        <title>Extensive genetic diversity and differential bi-allelic expression allows diatom success in the polar Southern Ocean.</title>
        <authorList>
            <consortium name="DOE Joint Genome Institute"/>
            <person name="Mock T."/>
            <person name="Otillar R.P."/>
            <person name="Strauss J."/>
            <person name="Dupont C."/>
            <person name="Frickenhaus S."/>
            <person name="Maumus F."/>
            <person name="Mcmullan M."/>
            <person name="Sanges R."/>
            <person name="Schmutz J."/>
            <person name="Toseland A."/>
            <person name="Valas R."/>
            <person name="Veluchamy A."/>
            <person name="Ward B.J."/>
            <person name="Allen A."/>
            <person name="Barry K."/>
            <person name="Falciatore A."/>
            <person name="Ferrante M."/>
            <person name="Fortunato A.E."/>
            <person name="Gloeckner G."/>
            <person name="Gruber A."/>
            <person name="Hipkin R."/>
            <person name="Janech M."/>
            <person name="Kroth P."/>
            <person name="Leese F."/>
            <person name="Lindquist E."/>
            <person name="Lyon B.R."/>
            <person name="Martin J."/>
            <person name="Mayer C."/>
            <person name="Parker M."/>
            <person name="Quesneville H."/>
            <person name="Raymond J."/>
            <person name="Uhlig C."/>
            <person name="Valentin K.U."/>
            <person name="Worden A.Z."/>
            <person name="Armbrust E.V."/>
            <person name="Bowler C."/>
            <person name="Green B."/>
            <person name="Moulton V."/>
            <person name="Van Oosterhout C."/>
            <person name="Grigoriev I."/>
        </authorList>
    </citation>
    <scope>NUCLEOTIDE SEQUENCE [LARGE SCALE GENOMIC DNA]</scope>
    <source>
        <strain evidence="1 2">CCMP1102</strain>
    </source>
</reference>
<keyword evidence="2" id="KW-1185">Reference proteome</keyword>
<dbReference type="AlphaFoldDB" id="A0A1E7FZ76"/>
<evidence type="ECO:0000313" key="1">
    <source>
        <dbReference type="EMBL" id="OEU23446.1"/>
    </source>
</evidence>
<protein>
    <submittedName>
        <fullName evidence="1">Uncharacterized protein</fullName>
    </submittedName>
</protein>
<organism evidence="1 2">
    <name type="scientific">Fragilariopsis cylindrus CCMP1102</name>
    <dbReference type="NCBI Taxonomy" id="635003"/>
    <lineage>
        <taxon>Eukaryota</taxon>
        <taxon>Sar</taxon>
        <taxon>Stramenopiles</taxon>
        <taxon>Ochrophyta</taxon>
        <taxon>Bacillariophyta</taxon>
        <taxon>Bacillariophyceae</taxon>
        <taxon>Bacillariophycidae</taxon>
        <taxon>Bacillariales</taxon>
        <taxon>Bacillariaceae</taxon>
        <taxon>Fragilariopsis</taxon>
    </lineage>
</organism>
<name>A0A1E7FZ76_9STRA</name>